<proteinExistence type="predicted"/>
<dbReference type="EMBL" id="JBHTIS010001438">
    <property type="protein sequence ID" value="MFD1048164.1"/>
    <property type="molecule type" value="Genomic_DNA"/>
</dbReference>
<gene>
    <name evidence="1" type="ORF">ACFQ1S_22800</name>
</gene>
<sequence length="59" mass="6060">TKVLDLALSMEQTKAWLLTAGIALVIVGTVNKDGGQPVSSDDRAFLMTLNPTSGGGGKD</sequence>
<keyword evidence="2" id="KW-1185">Reference proteome</keyword>
<organism evidence="1 2">
    <name type="scientific">Kibdelosporangium lantanae</name>
    <dbReference type="NCBI Taxonomy" id="1497396"/>
    <lineage>
        <taxon>Bacteria</taxon>
        <taxon>Bacillati</taxon>
        <taxon>Actinomycetota</taxon>
        <taxon>Actinomycetes</taxon>
        <taxon>Pseudonocardiales</taxon>
        <taxon>Pseudonocardiaceae</taxon>
        <taxon>Kibdelosporangium</taxon>
    </lineage>
</organism>
<feature type="non-terminal residue" evidence="1">
    <location>
        <position position="1"/>
    </location>
</feature>
<dbReference type="Proteomes" id="UP001597045">
    <property type="component" value="Unassembled WGS sequence"/>
</dbReference>
<evidence type="ECO:0000313" key="2">
    <source>
        <dbReference type="Proteomes" id="UP001597045"/>
    </source>
</evidence>
<name>A0ABW3MEW5_9PSEU</name>
<accession>A0ABW3MEW5</accession>
<comment type="caution">
    <text evidence="1">The sequence shown here is derived from an EMBL/GenBank/DDBJ whole genome shotgun (WGS) entry which is preliminary data.</text>
</comment>
<evidence type="ECO:0000313" key="1">
    <source>
        <dbReference type="EMBL" id="MFD1048164.1"/>
    </source>
</evidence>
<reference evidence="2" key="1">
    <citation type="journal article" date="2019" name="Int. J. Syst. Evol. Microbiol.">
        <title>The Global Catalogue of Microorganisms (GCM) 10K type strain sequencing project: providing services to taxonomists for standard genome sequencing and annotation.</title>
        <authorList>
            <consortium name="The Broad Institute Genomics Platform"/>
            <consortium name="The Broad Institute Genome Sequencing Center for Infectious Disease"/>
            <person name="Wu L."/>
            <person name="Ma J."/>
        </authorList>
    </citation>
    <scope>NUCLEOTIDE SEQUENCE [LARGE SCALE GENOMIC DNA]</scope>
    <source>
        <strain evidence="2">JCM 31486</strain>
    </source>
</reference>
<protein>
    <submittedName>
        <fullName evidence="1">Uncharacterized protein</fullName>
    </submittedName>
</protein>